<dbReference type="Pfam" id="PF00754">
    <property type="entry name" value="F5_F8_type_C"/>
    <property type="match status" value="3"/>
</dbReference>
<comment type="similarity">
    <text evidence="1">Belongs to the glycosyl hydrolase 16 family.</text>
</comment>
<dbReference type="InterPro" id="IPR000421">
    <property type="entry name" value="FA58C"/>
</dbReference>
<evidence type="ECO:0000313" key="6">
    <source>
        <dbReference type="Proteomes" id="UP000009080"/>
    </source>
</evidence>
<name>C5BKI3_TERTT</name>
<dbReference type="KEGG" id="ttu:TERTU_4701"/>
<feature type="domain" description="F5/8 type C" evidence="3">
    <location>
        <begin position="215"/>
        <end position="322"/>
    </location>
</feature>
<dbReference type="Proteomes" id="UP000009080">
    <property type="component" value="Chromosome"/>
</dbReference>
<evidence type="ECO:0000259" key="3">
    <source>
        <dbReference type="PROSITE" id="PS50022"/>
    </source>
</evidence>
<dbReference type="CDD" id="cd08023">
    <property type="entry name" value="GH16_laminarinase_like"/>
    <property type="match status" value="1"/>
</dbReference>
<proteinExistence type="inferred from homology"/>
<feature type="domain" description="F5/8 type C" evidence="3">
    <location>
        <begin position="504"/>
        <end position="635"/>
    </location>
</feature>
<dbReference type="CAZy" id="CBM32">
    <property type="family name" value="Carbohydrate-Binding Module Family 32"/>
</dbReference>
<dbReference type="Gene3D" id="2.60.120.260">
    <property type="entry name" value="Galactose-binding domain-like"/>
    <property type="match status" value="4"/>
</dbReference>
<dbReference type="InterPro" id="IPR000757">
    <property type="entry name" value="Beta-glucanase-like"/>
</dbReference>
<dbReference type="InterPro" id="IPR008979">
    <property type="entry name" value="Galactose-bd-like_sf"/>
</dbReference>
<dbReference type="GO" id="GO:0005975">
    <property type="term" value="P:carbohydrate metabolic process"/>
    <property type="evidence" value="ECO:0007669"/>
    <property type="project" value="InterPro"/>
</dbReference>
<sequence length="767" mass="84782">MPKFSVIAKVISTYKIHPSGGDMLSRHFPFYRVKTLFFTLTLTGTAVLSNAQELIWSDEFNQGSLNSQTWNIETGTGINGNWGTGQLDRATDRPENIHFLNNVAGADGGVLAITTRNEFYIDRDYTSGRINTQGKVAFGPGTKLSARVWPRDVRYQGQGFAFWLMPNEIPPGFDYLMWPQGGEIDIMEYVGSIPFHNLGTVHYAWFWEDNLYQDWNHGHQGGYYSFKDQQVPDEPEWLSIDLGQSYSVNQVQLHWEGAFGKSYLIQMSNDGANWQTIYDTTSGDGGLDVINAAGSGRYIRMYGTERGTDWSYSLFEMEVYANGVNVALGKPTTASSLQASDLSAGLAVDGEYSTRWSSALRNPGYGNYPPLAGDPNAGSTGFHTYSLSWYSDRLEWDIDGNVYHVHYLNDGGAFAVDGNGESATRVIDGRRVHVSEYSHYFAEWFPFEHEFYIILSAGVGGPSGYTYGGGIVPEAQFPVSTLVDWVRVYNLPGYDNPGPTPPLTPEPGGNLAAGKPAVSSSAENPDLTAARAFDSDPGTRWASTASDDEWIYVDLGRVYDIERVELNWETAFGQAYRIEVSDDASVWSTVYSTSASDGGIDSISLSTSGRYVRLYGQARATGWGYSLWEFEVYGSAGNGGNNTTDYALNQPVTVSSAEGDYWFGRYAVDGDPNTRWASDFSDDQWIYVDLGSAKSLSKVVLNWEAAYATEYQLQISDNATTWTTVANVKGIGGEEVININGSGRYVRMLGVERATGYGYSIWNFEVY</sequence>
<dbReference type="CAZy" id="GH16">
    <property type="family name" value="Glycoside Hydrolase Family 16"/>
</dbReference>
<keyword evidence="6" id="KW-1185">Reference proteome</keyword>
<dbReference type="STRING" id="377629.TERTU_4701"/>
<evidence type="ECO:0000256" key="2">
    <source>
        <dbReference type="SAM" id="MobiDB-lite"/>
    </source>
</evidence>
<evidence type="ECO:0000256" key="1">
    <source>
        <dbReference type="ARBA" id="ARBA00006865"/>
    </source>
</evidence>
<dbReference type="PANTHER" id="PTHR10963">
    <property type="entry name" value="GLYCOSYL HYDROLASE-RELATED"/>
    <property type="match status" value="1"/>
</dbReference>
<gene>
    <name evidence="5" type="ordered locus">TERTU_4701</name>
</gene>
<keyword evidence="5" id="KW-0378">Hydrolase</keyword>
<organism evidence="5 6">
    <name type="scientific">Teredinibacter turnerae (strain ATCC 39867 / T7901)</name>
    <dbReference type="NCBI Taxonomy" id="377629"/>
    <lineage>
        <taxon>Bacteria</taxon>
        <taxon>Pseudomonadati</taxon>
        <taxon>Pseudomonadota</taxon>
        <taxon>Gammaproteobacteria</taxon>
        <taxon>Cellvibrionales</taxon>
        <taxon>Cellvibrionaceae</taxon>
        <taxon>Teredinibacter</taxon>
    </lineage>
</organism>
<dbReference type="PROSITE" id="PS51762">
    <property type="entry name" value="GH16_2"/>
    <property type="match status" value="1"/>
</dbReference>
<feature type="region of interest" description="Disordered" evidence="2">
    <location>
        <begin position="497"/>
        <end position="522"/>
    </location>
</feature>
<evidence type="ECO:0000313" key="5">
    <source>
        <dbReference type="EMBL" id="ACR12773.1"/>
    </source>
</evidence>
<dbReference type="eggNOG" id="COG2273">
    <property type="taxonomic scope" value="Bacteria"/>
</dbReference>
<dbReference type="PANTHER" id="PTHR10963:SF55">
    <property type="entry name" value="GLYCOSIDE HYDROLASE FAMILY 16 PROTEIN"/>
    <property type="match status" value="1"/>
</dbReference>
<feature type="domain" description="GH16" evidence="4">
    <location>
        <begin position="54"/>
        <end position="307"/>
    </location>
</feature>
<dbReference type="HOGENOM" id="CLU_014141_0_0_6"/>
<dbReference type="SUPFAM" id="SSF49899">
    <property type="entry name" value="Concanavalin A-like lectins/glucanases"/>
    <property type="match status" value="1"/>
</dbReference>
<feature type="domain" description="F5/8 type C" evidence="3">
    <location>
        <begin position="636"/>
        <end position="767"/>
    </location>
</feature>
<dbReference type="Gene3D" id="2.60.120.200">
    <property type="match status" value="1"/>
</dbReference>
<dbReference type="EMBL" id="CP001614">
    <property type="protein sequence ID" value="ACR12773.1"/>
    <property type="molecule type" value="Genomic_DNA"/>
</dbReference>
<dbReference type="PROSITE" id="PS50022">
    <property type="entry name" value="FA58C_3"/>
    <property type="match status" value="3"/>
</dbReference>
<protein>
    <submittedName>
        <fullName evidence="5">Glycoside hydrolase family 16 domain protein</fullName>
    </submittedName>
</protein>
<dbReference type="AlphaFoldDB" id="C5BKI3"/>
<reference evidence="5 6" key="1">
    <citation type="journal article" date="2009" name="PLoS ONE">
        <title>The complete genome of Teredinibacter turnerae T7901: an intracellular endosymbiont of marine wood-boring bivalves (shipworms).</title>
        <authorList>
            <person name="Yang J.C."/>
            <person name="Madupu R."/>
            <person name="Durkin A.S."/>
            <person name="Ekborg N.A."/>
            <person name="Pedamallu C.S."/>
            <person name="Hostetler J.B."/>
            <person name="Radune D."/>
            <person name="Toms B.S."/>
            <person name="Henrissat B."/>
            <person name="Coutinho P.M."/>
            <person name="Schwarz S."/>
            <person name="Field L."/>
            <person name="Trindade-Silva A.E."/>
            <person name="Soares C.A.G."/>
            <person name="Elshahawi S."/>
            <person name="Hanora A."/>
            <person name="Schmidt E.W."/>
            <person name="Haygood M.G."/>
            <person name="Posfai J."/>
            <person name="Benner J."/>
            <person name="Madinger C."/>
            <person name="Nove J."/>
            <person name="Anton B."/>
            <person name="Chaudhary K."/>
            <person name="Foster J."/>
            <person name="Holman A."/>
            <person name="Kumar S."/>
            <person name="Lessard P.A."/>
            <person name="Luyten Y.A."/>
            <person name="Slatko B."/>
            <person name="Wood N."/>
            <person name="Wu B."/>
            <person name="Teplitski M."/>
            <person name="Mougous J.D."/>
            <person name="Ward N."/>
            <person name="Eisen J.A."/>
            <person name="Badger J.H."/>
            <person name="Distel D.L."/>
        </authorList>
    </citation>
    <scope>NUCLEOTIDE SEQUENCE [LARGE SCALE GENOMIC DNA]</scope>
    <source>
        <strain evidence="6">ATCC 39867 / T7901</strain>
    </source>
</reference>
<accession>C5BKI3</accession>
<dbReference type="GO" id="GO:0004553">
    <property type="term" value="F:hydrolase activity, hydrolyzing O-glycosyl compounds"/>
    <property type="evidence" value="ECO:0007669"/>
    <property type="project" value="InterPro"/>
</dbReference>
<evidence type="ECO:0000259" key="4">
    <source>
        <dbReference type="PROSITE" id="PS51762"/>
    </source>
</evidence>
<dbReference type="SUPFAM" id="SSF49785">
    <property type="entry name" value="Galactose-binding domain-like"/>
    <property type="match status" value="3"/>
</dbReference>
<dbReference type="InterPro" id="IPR050546">
    <property type="entry name" value="Glycosyl_Hydrlase_16"/>
</dbReference>
<dbReference type="InterPro" id="IPR013320">
    <property type="entry name" value="ConA-like_dom_sf"/>
</dbReference>